<dbReference type="EMBL" id="BSYO01000028">
    <property type="protein sequence ID" value="GMH24765.1"/>
    <property type="molecule type" value="Genomic_DNA"/>
</dbReference>
<comment type="caution">
    <text evidence="1">The sequence shown here is derived from an EMBL/GenBank/DDBJ whole genome shotgun (WGS) entry which is preliminary data.</text>
</comment>
<dbReference type="AlphaFoldDB" id="A0AAD3Y269"/>
<proteinExistence type="predicted"/>
<accession>A0AAD3Y269</accession>
<organism evidence="1 2">
    <name type="scientific">Nepenthes gracilis</name>
    <name type="common">Slender pitcher plant</name>
    <dbReference type="NCBI Taxonomy" id="150966"/>
    <lineage>
        <taxon>Eukaryota</taxon>
        <taxon>Viridiplantae</taxon>
        <taxon>Streptophyta</taxon>
        <taxon>Embryophyta</taxon>
        <taxon>Tracheophyta</taxon>
        <taxon>Spermatophyta</taxon>
        <taxon>Magnoliopsida</taxon>
        <taxon>eudicotyledons</taxon>
        <taxon>Gunneridae</taxon>
        <taxon>Pentapetalae</taxon>
        <taxon>Caryophyllales</taxon>
        <taxon>Nepenthaceae</taxon>
        <taxon>Nepenthes</taxon>
    </lineage>
</organism>
<evidence type="ECO:0000313" key="2">
    <source>
        <dbReference type="Proteomes" id="UP001279734"/>
    </source>
</evidence>
<sequence>MQKLLLLLGGYAAERFENEVVGCSSWRDFVVALNLVAARLKVPFMLYSAAAAARWLFLLKLVLAALPNRVCFFDLAGDLHGLLLGNGVFNQIVEKLSSAACCRHMVLNFLMQELLLLLGGYAAERTGVLFENEVVGCSSWRDFAVALNLVAARLKAPFMLYSAAAQYN</sequence>
<name>A0AAD3Y269_NEPGR</name>
<gene>
    <name evidence="1" type="ORF">Nepgr_026608</name>
</gene>
<keyword evidence="2" id="KW-1185">Reference proteome</keyword>
<reference evidence="1" key="1">
    <citation type="submission" date="2023-05" db="EMBL/GenBank/DDBJ databases">
        <title>Nepenthes gracilis genome sequencing.</title>
        <authorList>
            <person name="Fukushima K."/>
        </authorList>
    </citation>
    <scope>NUCLEOTIDE SEQUENCE</scope>
    <source>
        <strain evidence="1">SING2019-196</strain>
    </source>
</reference>
<dbReference type="Proteomes" id="UP001279734">
    <property type="component" value="Unassembled WGS sequence"/>
</dbReference>
<evidence type="ECO:0000313" key="1">
    <source>
        <dbReference type="EMBL" id="GMH24765.1"/>
    </source>
</evidence>
<protein>
    <submittedName>
        <fullName evidence="1">Uncharacterized protein</fullName>
    </submittedName>
</protein>